<dbReference type="SUPFAM" id="SSF53720">
    <property type="entry name" value="ALDH-like"/>
    <property type="match status" value="1"/>
</dbReference>
<feature type="region of interest" description="Disordered" evidence="2">
    <location>
        <begin position="1"/>
        <end position="27"/>
    </location>
</feature>
<dbReference type="InterPro" id="IPR016161">
    <property type="entry name" value="Ald_DH/histidinol_DH"/>
</dbReference>
<name>A0A1H0YQ68_9MICO</name>
<protein>
    <submittedName>
        <fullName evidence="4">Acyl-CoA reductase</fullName>
    </submittedName>
</protein>
<dbReference type="AlphaFoldDB" id="A0A1H0YQ68"/>
<gene>
    <name evidence="4" type="ORF">SAMN04488565_1097</name>
</gene>
<dbReference type="eggNOG" id="COG1012">
    <property type="taxonomic scope" value="Bacteria"/>
</dbReference>
<dbReference type="OrthoDB" id="6882680at2"/>
<dbReference type="Proteomes" id="UP000182690">
    <property type="component" value="Unassembled WGS sequence"/>
</dbReference>
<dbReference type="CDD" id="cd07078">
    <property type="entry name" value="ALDH"/>
    <property type="match status" value="1"/>
</dbReference>
<evidence type="ECO:0000313" key="5">
    <source>
        <dbReference type="Proteomes" id="UP000182690"/>
    </source>
</evidence>
<dbReference type="RefSeq" id="WP_074689989.1">
    <property type="nucleotide sequence ID" value="NZ_FNKB01000001.1"/>
</dbReference>
<dbReference type="InterPro" id="IPR016163">
    <property type="entry name" value="Ald_DH_C"/>
</dbReference>
<accession>A0A1H0YQ68</accession>
<evidence type="ECO:0000256" key="1">
    <source>
        <dbReference type="ARBA" id="ARBA00023002"/>
    </source>
</evidence>
<evidence type="ECO:0000259" key="3">
    <source>
        <dbReference type="Pfam" id="PF00171"/>
    </source>
</evidence>
<dbReference type="GO" id="GO:0016620">
    <property type="term" value="F:oxidoreductase activity, acting on the aldehyde or oxo group of donors, NAD or NADP as acceptor"/>
    <property type="evidence" value="ECO:0007669"/>
    <property type="project" value="InterPro"/>
</dbReference>
<evidence type="ECO:0000256" key="2">
    <source>
        <dbReference type="SAM" id="MobiDB-lite"/>
    </source>
</evidence>
<keyword evidence="1" id="KW-0560">Oxidoreductase</keyword>
<dbReference type="Pfam" id="PF00171">
    <property type="entry name" value="Aldedh"/>
    <property type="match status" value="1"/>
</dbReference>
<sequence length="464" mass="48139">MHQSNTSATSESELHITNPSDGTSVGSAAITSEREIRALVQGAREAFPAWRATAPAQRGQALRAAARALAEHEGEVADLHHRETGRDLEGALGGVRAAVDTLLQYSELAPVHRGRSLLGPGTALDVMRPEPRGVAAIVTPWNDPVAVSAGLIGAALAMGNTVVHKPSERCPHLGALLGAVLGEHLPAGVLATVTGGAREGEMLVASTEIDLVAHVGSTHAGERIARSVALTGAHLVRENGGNDALIVDAGVPVQWAAEQAAIGAFTNSGQICTSVERIFVHRDVAEAFIDALAAEAERWTAEGRVVPLVDERMRESVHDQVRAAVDRGARALVGGAVPEGAGSAYPATVLVDVTPEMTVMREETFGPVAPVMVVADFAEALERASADEYGLSASVLTPRLDHAHEAIDRLAVGTVKINHVFGGAPGGAAQPRGRSGAGFGYGPELLDEMSTMKVAHLEAIPGME</sequence>
<dbReference type="InterPro" id="IPR015590">
    <property type="entry name" value="Aldehyde_DH_dom"/>
</dbReference>
<dbReference type="PANTHER" id="PTHR11699">
    <property type="entry name" value="ALDEHYDE DEHYDROGENASE-RELATED"/>
    <property type="match status" value="1"/>
</dbReference>
<proteinExistence type="predicted"/>
<feature type="domain" description="Aldehyde dehydrogenase" evidence="3">
    <location>
        <begin position="9"/>
        <end position="454"/>
    </location>
</feature>
<dbReference type="Gene3D" id="3.40.605.10">
    <property type="entry name" value="Aldehyde Dehydrogenase, Chain A, domain 1"/>
    <property type="match status" value="1"/>
</dbReference>
<reference evidence="4 5" key="1">
    <citation type="submission" date="2016-10" db="EMBL/GenBank/DDBJ databases">
        <authorList>
            <person name="de Groot N.N."/>
        </authorList>
    </citation>
    <scope>NUCLEOTIDE SEQUENCE [LARGE SCALE GENOMIC DNA]</scope>
    <source>
        <strain evidence="4 5">DSM 22788</strain>
    </source>
</reference>
<evidence type="ECO:0000313" key="4">
    <source>
        <dbReference type="EMBL" id="SDQ17377.1"/>
    </source>
</evidence>
<dbReference type="InterPro" id="IPR016162">
    <property type="entry name" value="Ald_DH_N"/>
</dbReference>
<dbReference type="STRING" id="1079994.SAMN04488565_1097"/>
<dbReference type="EMBL" id="FNKB01000001">
    <property type="protein sequence ID" value="SDQ17377.1"/>
    <property type="molecule type" value="Genomic_DNA"/>
</dbReference>
<organism evidence="4 5">
    <name type="scientific">Leucobacter chromiiresistens</name>
    <dbReference type="NCBI Taxonomy" id="1079994"/>
    <lineage>
        <taxon>Bacteria</taxon>
        <taxon>Bacillati</taxon>
        <taxon>Actinomycetota</taxon>
        <taxon>Actinomycetes</taxon>
        <taxon>Micrococcales</taxon>
        <taxon>Microbacteriaceae</taxon>
        <taxon>Leucobacter</taxon>
    </lineage>
</organism>
<dbReference type="Gene3D" id="3.40.309.10">
    <property type="entry name" value="Aldehyde Dehydrogenase, Chain A, domain 2"/>
    <property type="match status" value="1"/>
</dbReference>